<keyword evidence="5" id="KW-1185">Reference proteome</keyword>
<keyword evidence="2" id="KW-0472">Membrane</keyword>
<evidence type="ECO:0000313" key="5">
    <source>
        <dbReference type="Proteomes" id="UP000193061"/>
    </source>
</evidence>
<dbReference type="PROSITE" id="PS50005">
    <property type="entry name" value="TPR"/>
    <property type="match status" value="1"/>
</dbReference>
<protein>
    <recommendedName>
        <fullName evidence="3">VWFA domain-containing protein</fullName>
    </recommendedName>
</protein>
<dbReference type="Gene3D" id="3.40.50.410">
    <property type="entry name" value="von Willebrand factor, type A domain"/>
    <property type="match status" value="1"/>
</dbReference>
<feature type="transmembrane region" description="Helical" evidence="2">
    <location>
        <begin position="66"/>
        <end position="83"/>
    </location>
</feature>
<evidence type="ECO:0000256" key="1">
    <source>
        <dbReference type="PROSITE-ProRule" id="PRU00339"/>
    </source>
</evidence>
<sequence>MTQFIEFFHLLRPWWLLGLLPVAFLWWSIRPRKQRTSNQHAALAPHLAKALEVGNTHTRRFSPIDLFALAGVLLCLAVAGPSWNRVPNPLVAETAPLVVALKVTESMEAPDLAPSRLDRAKYKILDLIESRAGARTALIAYAGSAHQVAPLTEDPNILKPLLTGLIPKVMPVEGADAATALALALEILGKSETGGAILFALDDLDPADMVALNAEAVENRPPIVFLQTVPDGNDLPQLAQIANSSTVQITPDDSDIARIERQLRSLQQAALADDDRLQWQDRAWWLAWPVALFIALWFRRGWTMRWAAVALALILTQFPNAARADGWKDWFLTPDQQGYLAFKDNSFAEAGELFEDPMWRGYAKYRAGQYEDAIEIFQRLDNADAAFNQGLAEIKNRQYRPAVRSFETALTRQPDFPAAQHNLEVAKAIVEYVEATREQSDTGEEAGIGADDIVFDNEAAKGAETEIEATQEDAAPQTAEQWIESIDTGMEDFLRGRFLADNARAEQ</sequence>
<dbReference type="Pfam" id="PF13519">
    <property type="entry name" value="VWA_2"/>
    <property type="match status" value="1"/>
</dbReference>
<dbReference type="InterPro" id="IPR011990">
    <property type="entry name" value="TPR-like_helical_dom_sf"/>
</dbReference>
<keyword evidence="1" id="KW-0802">TPR repeat</keyword>
<feature type="repeat" description="TPR" evidence="1">
    <location>
        <begin position="383"/>
        <end position="416"/>
    </location>
</feature>
<dbReference type="InterPro" id="IPR050768">
    <property type="entry name" value="UPF0353/GerABKA_families"/>
</dbReference>
<dbReference type="Gene3D" id="1.25.40.10">
    <property type="entry name" value="Tetratricopeptide repeat domain"/>
    <property type="match status" value="1"/>
</dbReference>
<dbReference type="SUPFAM" id="SSF53300">
    <property type="entry name" value="vWA-like"/>
    <property type="match status" value="1"/>
</dbReference>
<dbReference type="SUPFAM" id="SSF48452">
    <property type="entry name" value="TPR-like"/>
    <property type="match status" value="1"/>
</dbReference>
<dbReference type="InterPro" id="IPR002035">
    <property type="entry name" value="VWF_A"/>
</dbReference>
<organism evidence="4 5">
    <name type="scientific">Roseovarius albus</name>
    <dbReference type="NCBI Taxonomy" id="1247867"/>
    <lineage>
        <taxon>Bacteria</taxon>
        <taxon>Pseudomonadati</taxon>
        <taxon>Pseudomonadota</taxon>
        <taxon>Alphaproteobacteria</taxon>
        <taxon>Rhodobacterales</taxon>
        <taxon>Roseobacteraceae</taxon>
        <taxon>Roseovarius</taxon>
    </lineage>
</organism>
<dbReference type="PANTHER" id="PTHR22550">
    <property type="entry name" value="SPORE GERMINATION PROTEIN"/>
    <property type="match status" value="1"/>
</dbReference>
<dbReference type="EMBL" id="FWFX01000006">
    <property type="protein sequence ID" value="SLN45791.1"/>
    <property type="molecule type" value="Genomic_DNA"/>
</dbReference>
<dbReference type="InterPro" id="IPR036465">
    <property type="entry name" value="vWFA_dom_sf"/>
</dbReference>
<keyword evidence="2" id="KW-0812">Transmembrane</keyword>
<keyword evidence="2" id="KW-1133">Transmembrane helix</keyword>
<name>A0A1X6ZA93_9RHOB</name>
<dbReference type="PANTHER" id="PTHR22550:SF14">
    <property type="entry name" value="VWFA DOMAIN-CONTAINING PROTEIN"/>
    <property type="match status" value="1"/>
</dbReference>
<reference evidence="4 5" key="1">
    <citation type="submission" date="2017-03" db="EMBL/GenBank/DDBJ databases">
        <authorList>
            <person name="Afonso C.L."/>
            <person name="Miller P.J."/>
            <person name="Scott M.A."/>
            <person name="Spackman E."/>
            <person name="Goraichik I."/>
            <person name="Dimitrov K.M."/>
            <person name="Suarez D.L."/>
            <person name="Swayne D.E."/>
        </authorList>
    </citation>
    <scope>NUCLEOTIDE SEQUENCE [LARGE SCALE GENOMIC DNA]</scope>
    <source>
        <strain evidence="4 5">CECT 7450</strain>
    </source>
</reference>
<accession>A0A1X6ZA93</accession>
<evidence type="ECO:0000259" key="3">
    <source>
        <dbReference type="Pfam" id="PF13519"/>
    </source>
</evidence>
<dbReference type="OrthoDB" id="9807628at2"/>
<feature type="domain" description="VWFA" evidence="3">
    <location>
        <begin position="97"/>
        <end position="194"/>
    </location>
</feature>
<dbReference type="AlphaFoldDB" id="A0A1X6ZA93"/>
<feature type="transmembrane region" description="Helical" evidence="2">
    <location>
        <begin position="12"/>
        <end position="29"/>
    </location>
</feature>
<proteinExistence type="predicted"/>
<evidence type="ECO:0000256" key="2">
    <source>
        <dbReference type="SAM" id="Phobius"/>
    </source>
</evidence>
<dbReference type="Proteomes" id="UP000193061">
    <property type="component" value="Unassembled WGS sequence"/>
</dbReference>
<gene>
    <name evidence="4" type="ORF">ROA7450_02228</name>
</gene>
<dbReference type="InterPro" id="IPR019734">
    <property type="entry name" value="TPR_rpt"/>
</dbReference>
<evidence type="ECO:0000313" key="4">
    <source>
        <dbReference type="EMBL" id="SLN45791.1"/>
    </source>
</evidence>